<dbReference type="EMBL" id="SHOA02000001">
    <property type="protein sequence ID" value="TDH65650.1"/>
    <property type="molecule type" value="Genomic_DNA"/>
</dbReference>
<sequence>MEPPHLPPPGVGRKTESPLTLAPDRPVDAQDLCDVQEDESPDHGNTQASDETQDVIPKGQAECLMPQQSCDSSERDENAAGKGGVREMPA</sequence>
<dbReference type="AlphaFoldDB" id="A0A976FF79"/>
<reference evidence="2 3" key="1">
    <citation type="journal article" date="2021" name="Genome Biol.">
        <title>AFLAP: assembly-free linkage analysis pipeline using k-mers from genome sequencing data.</title>
        <authorList>
            <person name="Fletcher K."/>
            <person name="Zhang L."/>
            <person name="Gil J."/>
            <person name="Han R."/>
            <person name="Cavanaugh K."/>
            <person name="Michelmore R."/>
        </authorList>
    </citation>
    <scope>NUCLEOTIDE SEQUENCE [LARGE SCALE GENOMIC DNA]</scope>
    <source>
        <strain evidence="2 3">SF5</strain>
    </source>
</reference>
<organism evidence="2 3">
    <name type="scientific">Bremia lactucae</name>
    <name type="common">Lettuce downy mildew</name>
    <dbReference type="NCBI Taxonomy" id="4779"/>
    <lineage>
        <taxon>Eukaryota</taxon>
        <taxon>Sar</taxon>
        <taxon>Stramenopiles</taxon>
        <taxon>Oomycota</taxon>
        <taxon>Peronosporomycetes</taxon>
        <taxon>Peronosporales</taxon>
        <taxon>Peronosporaceae</taxon>
        <taxon>Bremia</taxon>
    </lineage>
</organism>
<evidence type="ECO:0000313" key="2">
    <source>
        <dbReference type="EMBL" id="TDH65650.1"/>
    </source>
</evidence>
<evidence type="ECO:0000313" key="3">
    <source>
        <dbReference type="Proteomes" id="UP000294530"/>
    </source>
</evidence>
<dbReference type="GeneID" id="94349128"/>
<name>A0A976FF79_BRELC</name>
<comment type="caution">
    <text evidence="2">The sequence shown here is derived from an EMBL/GenBank/DDBJ whole genome shotgun (WGS) entry which is preliminary data.</text>
</comment>
<accession>A0A976FF79</accession>
<gene>
    <name evidence="2" type="ORF">CCR75_005376</name>
</gene>
<protein>
    <submittedName>
        <fullName evidence="2">Uncharacterized protein</fullName>
    </submittedName>
</protein>
<keyword evidence="3" id="KW-1185">Reference proteome</keyword>
<feature type="region of interest" description="Disordered" evidence="1">
    <location>
        <begin position="1"/>
        <end position="90"/>
    </location>
</feature>
<dbReference type="RefSeq" id="XP_067815149.1">
    <property type="nucleotide sequence ID" value="XM_067963457.1"/>
</dbReference>
<feature type="compositionally biased region" description="Pro residues" evidence="1">
    <location>
        <begin position="1"/>
        <end position="10"/>
    </location>
</feature>
<proteinExistence type="predicted"/>
<dbReference type="Proteomes" id="UP000294530">
    <property type="component" value="Unassembled WGS sequence"/>
</dbReference>
<dbReference type="KEGG" id="blac:94349128"/>
<evidence type="ECO:0000256" key="1">
    <source>
        <dbReference type="SAM" id="MobiDB-lite"/>
    </source>
</evidence>